<evidence type="ECO:0000256" key="8">
    <source>
        <dbReference type="SAM" id="SignalP"/>
    </source>
</evidence>
<reference evidence="9 10" key="1">
    <citation type="submission" date="2013-09" db="EMBL/GenBank/DDBJ databases">
        <authorList>
            <consortium name="DOE Joint Genome Institute"/>
            <person name="Klenk H.-P."/>
            <person name="Huntemann M."/>
            <person name="Han J."/>
            <person name="Chen A."/>
            <person name="Kyrpides N."/>
            <person name="Mavromatis K."/>
            <person name="Markowitz V."/>
            <person name="Palaniappan K."/>
            <person name="Ivanova N."/>
            <person name="Schaumberg A."/>
            <person name="Pati A."/>
            <person name="Liolios K."/>
            <person name="Nordberg H.P."/>
            <person name="Cantor M.N."/>
            <person name="Hua S.X."/>
            <person name="Woyke T."/>
        </authorList>
    </citation>
    <scope>NUCLEOTIDE SEQUENCE [LARGE SCALE GENOMIC DNA]</scope>
    <source>
        <strain evidence="9 10">DSM 14336</strain>
    </source>
</reference>
<dbReference type="PATRIC" id="fig|999552.6.peg.2000"/>
<evidence type="ECO:0000313" key="9">
    <source>
        <dbReference type="EMBL" id="AHD00968.1"/>
    </source>
</evidence>
<dbReference type="Gene3D" id="2.40.160.60">
    <property type="entry name" value="Outer membrane protein transport protein (OMPP1/FadL/TodX)"/>
    <property type="match status" value="1"/>
</dbReference>
<keyword evidence="6" id="KW-0472">Membrane</keyword>
<name>V9VSG3_9RHOB</name>
<proteinExistence type="inferred from homology"/>
<dbReference type="PANTHER" id="PTHR35093">
    <property type="entry name" value="OUTER MEMBRANE PROTEIN NMB0088-RELATED"/>
    <property type="match status" value="1"/>
</dbReference>
<evidence type="ECO:0000256" key="7">
    <source>
        <dbReference type="ARBA" id="ARBA00023237"/>
    </source>
</evidence>
<evidence type="ECO:0000313" key="10">
    <source>
        <dbReference type="Proteomes" id="UP000018780"/>
    </source>
</evidence>
<evidence type="ECO:0000256" key="1">
    <source>
        <dbReference type="ARBA" id="ARBA00004571"/>
    </source>
</evidence>
<dbReference type="GO" id="GO:0015483">
    <property type="term" value="F:long-chain fatty acid transporting porin activity"/>
    <property type="evidence" value="ECO:0007669"/>
    <property type="project" value="TreeGrafter"/>
</dbReference>
<sequence>MKKIHAAPLALALLPGVAMAGGVDRSGQSLGALFEEGTYAEFSIGHVSPDVSGTALGANSGDMVGSHLQLGAAYKRDINDKLSFALIFDQPFGADVEYPAGTGYVFQGATAELNSNAITGVLRYKFNQNFSAYGGVRLQTMEAEVSIPVFGGYAASGDRDEGFGYLVGAAYERPDIALRIALTYFSEIDHDVSTVESGGGLPGPVTSTTAINTPQAVNLDFQTGIAKDTLLFGGVRWVEWSKFNISPTFYSGTLIRRPLVSFADDRYTYTLGVGRKFNENWSGSVSVSYEETLGGFQSNLSPQDGRLGLTIGAKYKQGNMSISGGVNITRVGSAQTVVSQAPFATSQFGDNTSVGVGFKVGYHF</sequence>
<comment type="subcellular location">
    <subcellularLocation>
        <location evidence="1">Cell outer membrane</location>
        <topology evidence="1">Multi-pass membrane protein</topology>
    </subcellularLocation>
</comment>
<accession>V9VSG3</accession>
<feature type="chain" id="PRO_5004782910" evidence="8">
    <location>
        <begin position="21"/>
        <end position="364"/>
    </location>
</feature>
<dbReference type="OrthoDB" id="6679728at2"/>
<organism evidence="9 10">
    <name type="scientific">Leisingera methylohalidivorans DSM 14336</name>
    <dbReference type="NCBI Taxonomy" id="999552"/>
    <lineage>
        <taxon>Bacteria</taxon>
        <taxon>Pseudomonadati</taxon>
        <taxon>Pseudomonadota</taxon>
        <taxon>Alphaproteobacteria</taxon>
        <taxon>Rhodobacterales</taxon>
        <taxon>Roseobacteraceae</taxon>
        <taxon>Leisingera</taxon>
    </lineage>
</organism>
<keyword evidence="7" id="KW-0998">Cell outer membrane</keyword>
<evidence type="ECO:0000256" key="2">
    <source>
        <dbReference type="ARBA" id="ARBA00008163"/>
    </source>
</evidence>
<dbReference type="KEGG" id="lmd:METH_10030"/>
<keyword evidence="4" id="KW-0812">Transmembrane</keyword>
<evidence type="ECO:0000256" key="5">
    <source>
        <dbReference type="ARBA" id="ARBA00022729"/>
    </source>
</evidence>
<protein>
    <submittedName>
        <fullName evidence="9">Membrane protein</fullName>
    </submittedName>
</protein>
<comment type="similarity">
    <text evidence="2">Belongs to the OmpP1/FadL family.</text>
</comment>
<evidence type="ECO:0000256" key="4">
    <source>
        <dbReference type="ARBA" id="ARBA00022692"/>
    </source>
</evidence>
<dbReference type="AlphaFoldDB" id="V9VSG3"/>
<keyword evidence="5 8" id="KW-0732">Signal</keyword>
<feature type="signal peptide" evidence="8">
    <location>
        <begin position="1"/>
        <end position="20"/>
    </location>
</feature>
<dbReference type="GO" id="GO:0009279">
    <property type="term" value="C:cell outer membrane"/>
    <property type="evidence" value="ECO:0007669"/>
    <property type="project" value="UniProtKB-SubCell"/>
</dbReference>
<dbReference type="Proteomes" id="UP000018780">
    <property type="component" value="Chromosome"/>
</dbReference>
<dbReference type="Pfam" id="PF03349">
    <property type="entry name" value="Toluene_X"/>
    <property type="match status" value="1"/>
</dbReference>
<dbReference type="InterPro" id="IPR005017">
    <property type="entry name" value="OMPP1/FadL/TodX"/>
</dbReference>
<evidence type="ECO:0000256" key="6">
    <source>
        <dbReference type="ARBA" id="ARBA00023136"/>
    </source>
</evidence>
<gene>
    <name evidence="9" type="ORF">METH_10030</name>
</gene>
<keyword evidence="10" id="KW-1185">Reference proteome</keyword>
<dbReference type="PANTHER" id="PTHR35093:SF8">
    <property type="entry name" value="OUTER MEMBRANE PROTEIN NMB0088-RELATED"/>
    <property type="match status" value="1"/>
</dbReference>
<dbReference type="STRING" id="999552.METH_10030"/>
<dbReference type="EMBL" id="CP006773">
    <property type="protein sequence ID" value="AHD00968.1"/>
    <property type="molecule type" value="Genomic_DNA"/>
</dbReference>
<dbReference type="HOGENOM" id="CLU_039022_0_0_5"/>
<dbReference type="RefSeq" id="WP_024090255.1">
    <property type="nucleotide sequence ID" value="NC_023135.1"/>
</dbReference>
<keyword evidence="3" id="KW-1134">Transmembrane beta strand</keyword>
<evidence type="ECO:0000256" key="3">
    <source>
        <dbReference type="ARBA" id="ARBA00022452"/>
    </source>
</evidence>
<dbReference type="SUPFAM" id="SSF56935">
    <property type="entry name" value="Porins"/>
    <property type="match status" value="1"/>
</dbReference>